<evidence type="ECO:0000313" key="1">
    <source>
        <dbReference type="EMBL" id="CAG8707878.1"/>
    </source>
</evidence>
<feature type="non-terminal residue" evidence="1">
    <location>
        <position position="1"/>
    </location>
</feature>
<gene>
    <name evidence="1" type="ORF">SCALOS_LOCUS10754</name>
</gene>
<feature type="non-terminal residue" evidence="1">
    <location>
        <position position="45"/>
    </location>
</feature>
<evidence type="ECO:0000313" key="2">
    <source>
        <dbReference type="Proteomes" id="UP000789860"/>
    </source>
</evidence>
<organism evidence="1 2">
    <name type="scientific">Scutellospora calospora</name>
    <dbReference type="NCBI Taxonomy" id="85575"/>
    <lineage>
        <taxon>Eukaryota</taxon>
        <taxon>Fungi</taxon>
        <taxon>Fungi incertae sedis</taxon>
        <taxon>Mucoromycota</taxon>
        <taxon>Glomeromycotina</taxon>
        <taxon>Glomeromycetes</taxon>
        <taxon>Diversisporales</taxon>
        <taxon>Gigasporaceae</taxon>
        <taxon>Scutellospora</taxon>
    </lineage>
</organism>
<dbReference type="Proteomes" id="UP000789860">
    <property type="component" value="Unassembled WGS sequence"/>
</dbReference>
<sequence>VLKVLSISNAALVANRDSSPLRVSVAVATSLASLLAFSRPYASLR</sequence>
<proteinExistence type="predicted"/>
<name>A0ACA9PGM9_9GLOM</name>
<protein>
    <submittedName>
        <fullName evidence="1">9834_t:CDS:1</fullName>
    </submittedName>
</protein>
<accession>A0ACA9PGM9</accession>
<keyword evidence="2" id="KW-1185">Reference proteome</keyword>
<comment type="caution">
    <text evidence="1">The sequence shown here is derived from an EMBL/GenBank/DDBJ whole genome shotgun (WGS) entry which is preliminary data.</text>
</comment>
<reference evidence="1" key="1">
    <citation type="submission" date="2021-06" db="EMBL/GenBank/DDBJ databases">
        <authorList>
            <person name="Kallberg Y."/>
            <person name="Tangrot J."/>
            <person name="Rosling A."/>
        </authorList>
    </citation>
    <scope>NUCLEOTIDE SEQUENCE</scope>
    <source>
        <strain evidence="1">AU212A</strain>
    </source>
</reference>
<dbReference type="EMBL" id="CAJVPM010041984">
    <property type="protein sequence ID" value="CAG8707878.1"/>
    <property type="molecule type" value="Genomic_DNA"/>
</dbReference>